<dbReference type="PANTHER" id="PTHR43558">
    <property type="entry name" value="REDUCTASE, PUTATIVE (AFU_ORTHOLOGUE AFUA_3G10540)-RELATED"/>
    <property type="match status" value="1"/>
</dbReference>
<dbReference type="OrthoDB" id="539213at2759"/>
<accession>A0A9P6JHY8</accession>
<comment type="caution">
    <text evidence="1">The sequence shown here is derived from an EMBL/GenBank/DDBJ whole genome shotgun (WGS) entry which is preliminary data.</text>
</comment>
<proteinExistence type="predicted"/>
<dbReference type="PANTHER" id="PTHR43558:SF6">
    <property type="entry name" value="REDUCTASE, PUTATIVE (AFU_ORTHOLOGUE AFUA_3G10540)-RELATED"/>
    <property type="match status" value="1"/>
</dbReference>
<evidence type="ECO:0000313" key="1">
    <source>
        <dbReference type="EMBL" id="KAF9521703.1"/>
    </source>
</evidence>
<organism evidence="1 2">
    <name type="scientific">Crepidotus variabilis</name>
    <dbReference type="NCBI Taxonomy" id="179855"/>
    <lineage>
        <taxon>Eukaryota</taxon>
        <taxon>Fungi</taxon>
        <taxon>Dikarya</taxon>
        <taxon>Basidiomycota</taxon>
        <taxon>Agaricomycotina</taxon>
        <taxon>Agaricomycetes</taxon>
        <taxon>Agaricomycetidae</taxon>
        <taxon>Agaricales</taxon>
        <taxon>Agaricineae</taxon>
        <taxon>Crepidotaceae</taxon>
        <taxon>Crepidotus</taxon>
    </lineage>
</organism>
<dbReference type="Proteomes" id="UP000807306">
    <property type="component" value="Unassembled WGS sequence"/>
</dbReference>
<name>A0A9P6JHY8_9AGAR</name>
<dbReference type="AlphaFoldDB" id="A0A9P6JHY8"/>
<keyword evidence="2" id="KW-1185">Reference proteome</keyword>
<evidence type="ECO:0000313" key="2">
    <source>
        <dbReference type="Proteomes" id="UP000807306"/>
    </source>
</evidence>
<protein>
    <submittedName>
        <fullName evidence="1">Uncharacterized protein</fullName>
    </submittedName>
</protein>
<dbReference type="EMBL" id="MU158000">
    <property type="protein sequence ID" value="KAF9521703.1"/>
    <property type="molecule type" value="Genomic_DNA"/>
</dbReference>
<dbReference type="InterPro" id="IPR053354">
    <property type="entry name" value="MGDG_epimerase"/>
</dbReference>
<reference evidence="1" key="1">
    <citation type="submission" date="2020-11" db="EMBL/GenBank/DDBJ databases">
        <authorList>
            <consortium name="DOE Joint Genome Institute"/>
            <person name="Ahrendt S."/>
            <person name="Riley R."/>
            <person name="Andreopoulos W."/>
            <person name="Labutti K."/>
            <person name="Pangilinan J."/>
            <person name="Ruiz-Duenas F.J."/>
            <person name="Barrasa J.M."/>
            <person name="Sanchez-Garcia M."/>
            <person name="Camarero S."/>
            <person name="Miyauchi S."/>
            <person name="Serrano A."/>
            <person name="Linde D."/>
            <person name="Babiker R."/>
            <person name="Drula E."/>
            <person name="Ayuso-Fernandez I."/>
            <person name="Pacheco R."/>
            <person name="Padilla G."/>
            <person name="Ferreira P."/>
            <person name="Barriuso J."/>
            <person name="Kellner H."/>
            <person name="Castanera R."/>
            <person name="Alfaro M."/>
            <person name="Ramirez L."/>
            <person name="Pisabarro A.G."/>
            <person name="Kuo A."/>
            <person name="Tritt A."/>
            <person name="Lipzen A."/>
            <person name="He G."/>
            <person name="Yan M."/>
            <person name="Ng V."/>
            <person name="Cullen D."/>
            <person name="Martin F."/>
            <person name="Rosso M.-N."/>
            <person name="Henrissat B."/>
            <person name="Hibbett D."/>
            <person name="Martinez A.T."/>
            <person name="Grigoriev I.V."/>
        </authorList>
    </citation>
    <scope>NUCLEOTIDE SEQUENCE</scope>
    <source>
        <strain evidence="1">CBS 506.95</strain>
    </source>
</reference>
<gene>
    <name evidence="1" type="ORF">CPB83DRAFT_900390</name>
</gene>
<sequence>MSCMPNNHPPTPSLGQIGSTFIAAVCSLPAGTVDMSHLLSPFIQAETELRKIFVQEPLNETLTDLHLGLLDFFSSPKQLRETRSRVSGASSMISDEEFFNLYPTSYSSVEFLAAKHIFCLPPSGRRQTGVPSSVNSLLAFKERWDIFTHSILQNLRWENVIAAGGAVQACLQPIPLDGLSEIYHESPLYQKSDIDLFLWGLNESEAKEKILQIYEDVRSSTSWDLVCVRKRHVVSIHARFPFRTIQIVLRLYRSPAEILAGFDIDCACVAYNGDKILINPRAVVSMLTQCNTVDITRRSPTYKMRLRKYADRGFEVFVPSLDRSKVNPKILETNSGLLLRGLARLLVLEDMRNSCRKLDQFHLLNAPEASISGQNRQEAAKILDVHDYDPSIFSIPYGPTWNARRIKLFCANLEKRLGLHGMAIFSLEKSSKLYDHHCEAQIREVKKKQLNGNLQSEIDWDGEPQFHQHALVCSDSMENCLADACHFKPCLHPQQIEDSGKTGFLFPGPIQFITANPGGQLLSGSFKPTLDVEWTKDAYED</sequence>